<dbReference type="AlphaFoldDB" id="L8EAP1"/>
<evidence type="ECO:0000313" key="1">
    <source>
        <dbReference type="EMBL" id="CCQ43836.1"/>
    </source>
</evidence>
<organism evidence="1">
    <name type="scientific">Homo sapiens</name>
    <name type="common">Human</name>
    <dbReference type="NCBI Taxonomy" id="9606"/>
    <lineage>
        <taxon>Eukaryota</taxon>
        <taxon>Metazoa</taxon>
        <taxon>Chordata</taxon>
        <taxon>Craniata</taxon>
        <taxon>Vertebrata</taxon>
        <taxon>Euteleostomi</taxon>
        <taxon>Mammalia</taxon>
        <taxon>Eutheria</taxon>
        <taxon>Euarchontoglires</taxon>
        <taxon>Primates</taxon>
        <taxon>Haplorrhini</taxon>
        <taxon>Catarrhini</taxon>
        <taxon>Hominidae</taxon>
        <taxon>Homo</taxon>
    </lineage>
</organism>
<gene>
    <name evidence="1" type="primary">FGD4</name>
</gene>
<proteinExistence type="predicted"/>
<dbReference type="EMBL" id="HF584339">
    <property type="protein sequence ID" value="CCQ43836.1"/>
    <property type="molecule type" value="Genomic_DNA"/>
</dbReference>
<protein>
    <submittedName>
        <fullName evidence="1">Alternative protein FGD4</fullName>
    </submittedName>
</protein>
<dbReference type="ChiTaRS" id="FGD4">
    <property type="organism name" value="human"/>
</dbReference>
<dbReference type="OrthoDB" id="660555at2759"/>
<accession>L8EAP1</accession>
<sequence>MSIQPPWMIILNLRKNQNAELLQDQPWCGGLRTYSSRHSQLFLHIC</sequence>
<name>L8EAP1_HUMAN</name>
<reference evidence="1" key="1">
    <citation type="journal article" date="2013" name="PLoS ONE">
        <title>Direct detection of alternative open reading frames translation products in human significantly expands the proteome.</title>
        <authorList>
            <person name="Vanderperre B."/>
            <person name="Lucier J.-F."/>
            <person name="Motard J."/>
            <person name="Tremblay G."/>
            <person name="Vanderperre S."/>
            <person name="Wisztorski M."/>
            <person name="Salzet M."/>
            <person name="Boisvert F.-M."/>
            <person name="Roucou X."/>
        </authorList>
    </citation>
    <scope>NUCLEOTIDE SEQUENCE</scope>
</reference>